<reference evidence="2" key="1">
    <citation type="book" date="2014" name="THE 24TH EUROPEAN CONGRESS OF CLINICAL MICROBIOLOGY AND INFECTIOUS DISEASES" publisher="ECCMID 2014" city="Barcelona, Spain">
        <title>Identification of resistance genes in three multidrug-resistant Bacteroides fragilis isolates by whole genome sequencing.</title>
        <editorList>
            <person name="Unknown"/>
            <person name="A."/>
        </editorList>
        <authorList>
            <person name="Sydenham T.V."/>
            <person name="Hasman H."/>
            <person name="Wang M."/>
            <person name="Soki J."/>
            <person name="Nagy E."/>
            <person name="Justesen U.S."/>
        </authorList>
    </citation>
    <scope>NUCLEOTIDE SEQUENCE</scope>
    <source>
        <strain evidence="2">DCMOUH0018B</strain>
    </source>
</reference>
<dbReference type="EMBL" id="JMZZ02000034">
    <property type="protein sequence ID" value="KFX76449.1"/>
    <property type="molecule type" value="Genomic_DNA"/>
</dbReference>
<dbReference type="InterPro" id="IPR046110">
    <property type="entry name" value="DUF6047"/>
</dbReference>
<sequence>MLDDLKHGNTYYTGVETDKGVLLFSEDIRGEMQYSDYMYKYIENDFFDPEFTVKSLAVHKLRGWPSLMGNKVNRYGEPENTEAMRQQAFQDKSVLKNAIESETYHLAPTWENYYKLTDVKKGLGLTRGADNYDRMVLLYIKERGYPMDGVIDEYPDSFSFHKQFEKIAGKLTGRDRWDVYDEMQEKAKRLAERLLKENFPAMRQKGTAVPERKAEKETPIPKKSKGRKI</sequence>
<name>A0A0I9UVS1_BACFG</name>
<evidence type="ECO:0000313" key="2">
    <source>
        <dbReference type="EMBL" id="KFX76449.1"/>
    </source>
</evidence>
<comment type="caution">
    <text evidence="2">The sequence shown here is derived from an EMBL/GenBank/DDBJ whole genome shotgun (WGS) entry which is preliminary data.</text>
</comment>
<feature type="compositionally biased region" description="Basic and acidic residues" evidence="1">
    <location>
        <begin position="210"/>
        <end position="220"/>
    </location>
</feature>
<accession>A0A0I9UVS1</accession>
<organism evidence="2">
    <name type="scientific">Bacteroides fragilis</name>
    <dbReference type="NCBI Taxonomy" id="817"/>
    <lineage>
        <taxon>Bacteria</taxon>
        <taxon>Pseudomonadati</taxon>
        <taxon>Bacteroidota</taxon>
        <taxon>Bacteroidia</taxon>
        <taxon>Bacteroidales</taxon>
        <taxon>Bacteroidaceae</taxon>
        <taxon>Bacteroides</taxon>
    </lineage>
</organism>
<evidence type="ECO:0000256" key="1">
    <source>
        <dbReference type="SAM" id="MobiDB-lite"/>
    </source>
</evidence>
<dbReference type="Pfam" id="PF19513">
    <property type="entry name" value="DUF6047"/>
    <property type="match status" value="1"/>
</dbReference>
<dbReference type="RefSeq" id="WP_044299456.1">
    <property type="nucleotide sequence ID" value="NZ_CP036542.1"/>
</dbReference>
<feature type="region of interest" description="Disordered" evidence="1">
    <location>
        <begin position="201"/>
        <end position="229"/>
    </location>
</feature>
<proteinExistence type="predicted"/>
<reference evidence="2" key="2">
    <citation type="submission" date="2014-07" db="EMBL/GenBank/DDBJ databases">
        <title>Genetics and epidemiology of antimicrobial resistance in B. fragilis group.</title>
        <authorList>
            <person name="Sydenham T.V."/>
            <person name="Hasman H."/>
            <person name="Kemp M."/>
            <person name="Justesen U.S."/>
        </authorList>
    </citation>
    <scope>NUCLEOTIDE SEQUENCE [LARGE SCALE GENOMIC DNA]</scope>
    <source>
        <strain evidence="2">DCMOUH0018B</strain>
    </source>
</reference>
<protein>
    <submittedName>
        <fullName evidence="2">Uncharacterized protein</fullName>
    </submittedName>
</protein>
<dbReference type="AlphaFoldDB" id="A0A0I9UVS1"/>
<dbReference type="PATRIC" id="fig|817.53.peg.281"/>
<gene>
    <name evidence="2" type="ORF">EE52_0201335</name>
</gene>